<protein>
    <submittedName>
        <fullName evidence="3">Uncharacterized protein</fullName>
    </submittedName>
</protein>
<keyword evidence="4" id="KW-1185">Reference proteome</keyword>
<dbReference type="EMBL" id="JAVFWL010000004">
    <property type="protein sequence ID" value="KAK6751484.1"/>
    <property type="molecule type" value="Genomic_DNA"/>
</dbReference>
<feature type="region of interest" description="Disordered" evidence="1">
    <location>
        <begin position="54"/>
        <end position="79"/>
    </location>
</feature>
<dbReference type="PROSITE" id="PS51257">
    <property type="entry name" value="PROKAR_LIPOPROTEIN"/>
    <property type="match status" value="1"/>
</dbReference>
<sequence length="109" mass="12175">MYTTDTKIRPLIILEWIYLYIVLFFGLSSIILGCYFTFMTRHGKSRMFDERINENASESSEDDEFVGETMSATTQQSPEDVADVTVSSATSLIPIVVPATPLSSKHSAL</sequence>
<accession>A0ABR1DM26</accession>
<keyword evidence="2" id="KW-0472">Membrane</keyword>
<dbReference type="Proteomes" id="UP001303046">
    <property type="component" value="Unassembled WGS sequence"/>
</dbReference>
<keyword evidence="2" id="KW-1133">Transmembrane helix</keyword>
<proteinExistence type="predicted"/>
<evidence type="ECO:0000313" key="3">
    <source>
        <dbReference type="EMBL" id="KAK6751484.1"/>
    </source>
</evidence>
<reference evidence="3 4" key="1">
    <citation type="submission" date="2023-08" db="EMBL/GenBank/DDBJ databases">
        <title>A Necator americanus chromosomal reference genome.</title>
        <authorList>
            <person name="Ilik V."/>
            <person name="Petrzelkova K.J."/>
            <person name="Pardy F."/>
            <person name="Fuh T."/>
            <person name="Niatou-Singa F.S."/>
            <person name="Gouil Q."/>
            <person name="Baker L."/>
            <person name="Ritchie M.E."/>
            <person name="Jex A.R."/>
            <person name="Gazzola D."/>
            <person name="Li H."/>
            <person name="Toshio Fujiwara R."/>
            <person name="Zhan B."/>
            <person name="Aroian R.V."/>
            <person name="Pafco B."/>
            <person name="Schwarz E.M."/>
        </authorList>
    </citation>
    <scope>NUCLEOTIDE SEQUENCE [LARGE SCALE GENOMIC DNA]</scope>
    <source>
        <strain evidence="3 4">Aroian</strain>
        <tissue evidence="3">Whole animal</tissue>
    </source>
</reference>
<evidence type="ECO:0000256" key="1">
    <source>
        <dbReference type="SAM" id="MobiDB-lite"/>
    </source>
</evidence>
<keyword evidence="2" id="KW-0812">Transmembrane</keyword>
<gene>
    <name evidence="3" type="primary">Necator_chrIV.g16386</name>
    <name evidence="3" type="ORF">RB195_003090</name>
</gene>
<name>A0ABR1DM26_NECAM</name>
<feature type="transmembrane region" description="Helical" evidence="2">
    <location>
        <begin position="17"/>
        <end position="38"/>
    </location>
</feature>
<evidence type="ECO:0000256" key="2">
    <source>
        <dbReference type="SAM" id="Phobius"/>
    </source>
</evidence>
<comment type="caution">
    <text evidence="3">The sequence shown here is derived from an EMBL/GenBank/DDBJ whole genome shotgun (WGS) entry which is preliminary data.</text>
</comment>
<evidence type="ECO:0000313" key="4">
    <source>
        <dbReference type="Proteomes" id="UP001303046"/>
    </source>
</evidence>
<organism evidence="3 4">
    <name type="scientific">Necator americanus</name>
    <name type="common">Human hookworm</name>
    <dbReference type="NCBI Taxonomy" id="51031"/>
    <lineage>
        <taxon>Eukaryota</taxon>
        <taxon>Metazoa</taxon>
        <taxon>Ecdysozoa</taxon>
        <taxon>Nematoda</taxon>
        <taxon>Chromadorea</taxon>
        <taxon>Rhabditida</taxon>
        <taxon>Rhabditina</taxon>
        <taxon>Rhabditomorpha</taxon>
        <taxon>Strongyloidea</taxon>
        <taxon>Ancylostomatidae</taxon>
        <taxon>Bunostominae</taxon>
        <taxon>Necator</taxon>
    </lineage>
</organism>